<organism evidence="1 2">
    <name type="scientific">Tuber borchii</name>
    <name type="common">White truffle</name>
    <dbReference type="NCBI Taxonomy" id="42251"/>
    <lineage>
        <taxon>Eukaryota</taxon>
        <taxon>Fungi</taxon>
        <taxon>Dikarya</taxon>
        <taxon>Ascomycota</taxon>
        <taxon>Pezizomycotina</taxon>
        <taxon>Pezizomycetes</taxon>
        <taxon>Pezizales</taxon>
        <taxon>Tuberaceae</taxon>
        <taxon>Tuber</taxon>
    </lineage>
</organism>
<dbReference type="Proteomes" id="UP000244722">
    <property type="component" value="Unassembled WGS sequence"/>
</dbReference>
<evidence type="ECO:0000313" key="1">
    <source>
        <dbReference type="EMBL" id="PUU79467.1"/>
    </source>
</evidence>
<protein>
    <submittedName>
        <fullName evidence="1">Uncharacterized protein</fullName>
    </submittedName>
</protein>
<accession>A0A2T6ZVD9</accession>
<dbReference type="EMBL" id="NESQ01000091">
    <property type="protein sequence ID" value="PUU79467.1"/>
    <property type="molecule type" value="Genomic_DNA"/>
</dbReference>
<gene>
    <name evidence="1" type="ORF">B9Z19DRAFT_1125153</name>
</gene>
<comment type="caution">
    <text evidence="1">The sequence shown here is derived from an EMBL/GenBank/DDBJ whole genome shotgun (WGS) entry which is preliminary data.</text>
</comment>
<proteinExistence type="predicted"/>
<sequence length="103" mass="11622">MADEKGALNRKGAVYWQWIEVRQVVKVNEEAEGIEMVEVSEMAGAVQVVEGMEGVDSVDARTVQMDELEEAREAEERKTYFGDKLRHKSLNLGLCLEVVTAHR</sequence>
<evidence type="ECO:0000313" key="2">
    <source>
        <dbReference type="Proteomes" id="UP000244722"/>
    </source>
</evidence>
<keyword evidence="2" id="KW-1185">Reference proteome</keyword>
<dbReference type="AlphaFoldDB" id="A0A2T6ZVD9"/>
<name>A0A2T6ZVD9_TUBBO</name>
<reference evidence="1 2" key="1">
    <citation type="submission" date="2017-04" db="EMBL/GenBank/DDBJ databases">
        <title>Draft genome sequence of Tuber borchii Vittad., a whitish edible truffle.</title>
        <authorList>
            <consortium name="DOE Joint Genome Institute"/>
            <person name="Murat C."/>
            <person name="Kuo A."/>
            <person name="Barry K.W."/>
            <person name="Clum A."/>
            <person name="Dockter R.B."/>
            <person name="Fauchery L."/>
            <person name="Iotti M."/>
            <person name="Kohler A."/>
            <person name="Labutti K."/>
            <person name="Lindquist E.A."/>
            <person name="Lipzen A."/>
            <person name="Ohm R.A."/>
            <person name="Wang M."/>
            <person name="Grigoriev I.V."/>
            <person name="Zambonelli A."/>
            <person name="Martin F.M."/>
        </authorList>
    </citation>
    <scope>NUCLEOTIDE SEQUENCE [LARGE SCALE GENOMIC DNA]</scope>
    <source>
        <strain evidence="1 2">Tbo3840</strain>
    </source>
</reference>